<dbReference type="EMBL" id="CP066831">
    <property type="protein sequence ID" value="QQM45881.1"/>
    <property type="molecule type" value="Genomic_DNA"/>
</dbReference>
<dbReference type="KEGG" id="slf:JEQ17_45025"/>
<gene>
    <name evidence="1" type="ORF">JEQ17_45025</name>
</gene>
<dbReference type="RefSeq" id="WP_200400717.1">
    <property type="nucleotide sequence ID" value="NZ_CP066831.1"/>
</dbReference>
<name>A0A7T7L3V5_9ACTN</name>
<keyword evidence="2" id="KW-1185">Reference proteome</keyword>
<reference evidence="1 2" key="1">
    <citation type="submission" date="2020-12" db="EMBL/GenBank/DDBJ databases">
        <title>A novel species.</title>
        <authorList>
            <person name="Li K."/>
        </authorList>
    </citation>
    <scope>NUCLEOTIDE SEQUENCE [LARGE SCALE GENOMIC DNA]</scope>
    <source>
        <strain evidence="1 2">ZYC-3</strain>
    </source>
</reference>
<dbReference type="Proteomes" id="UP000595636">
    <property type="component" value="Chromosome"/>
</dbReference>
<organism evidence="1 2">
    <name type="scientific">Streptomyces liliifuscus</name>
    <dbReference type="NCBI Taxonomy" id="2797636"/>
    <lineage>
        <taxon>Bacteria</taxon>
        <taxon>Bacillati</taxon>
        <taxon>Actinomycetota</taxon>
        <taxon>Actinomycetes</taxon>
        <taxon>Kitasatosporales</taxon>
        <taxon>Streptomycetaceae</taxon>
        <taxon>Streptomyces</taxon>
    </lineage>
</organism>
<proteinExistence type="predicted"/>
<sequence length="144" mass="16846">MPRRRPGAVRAERWRPSRHVTVRRIGGVSARTRAAVRRVEAEHLWRDAVANALATYESVLRRPRQDLAAWLIDVNCPCCCALEARDTLEDALYRLPAGARADLRRRLARADEELARRTLPEPWVRETPRWQPPGAWWRQRLLER</sequence>
<dbReference type="AlphaFoldDB" id="A0A7T7L3V5"/>
<protein>
    <submittedName>
        <fullName evidence="1">Uncharacterized protein</fullName>
    </submittedName>
</protein>
<evidence type="ECO:0000313" key="2">
    <source>
        <dbReference type="Proteomes" id="UP000595636"/>
    </source>
</evidence>
<accession>A0A7T7L3V5</accession>
<evidence type="ECO:0000313" key="1">
    <source>
        <dbReference type="EMBL" id="QQM45881.1"/>
    </source>
</evidence>